<comment type="similarity">
    <text evidence="1">Belongs to the sigma-70 factor family. ECF subfamily.</text>
</comment>
<dbReference type="InterPro" id="IPR014284">
    <property type="entry name" value="RNA_pol_sigma-70_dom"/>
</dbReference>
<name>A0AB33J3Z0_9BACT</name>
<proteinExistence type="inferred from homology"/>
<dbReference type="Gene3D" id="1.10.10.10">
    <property type="entry name" value="Winged helix-like DNA-binding domain superfamily/Winged helix DNA-binding domain"/>
    <property type="match status" value="1"/>
</dbReference>
<dbReference type="InterPro" id="IPR013325">
    <property type="entry name" value="RNA_pol_sigma_r2"/>
</dbReference>
<evidence type="ECO:0000256" key="2">
    <source>
        <dbReference type="ARBA" id="ARBA00023015"/>
    </source>
</evidence>
<dbReference type="InterPro" id="IPR014327">
    <property type="entry name" value="RNA_pol_sigma70_bacteroid"/>
</dbReference>
<dbReference type="SUPFAM" id="SSF88946">
    <property type="entry name" value="Sigma2 domain of RNA polymerase sigma factors"/>
    <property type="match status" value="1"/>
</dbReference>
<dbReference type="InterPro" id="IPR000792">
    <property type="entry name" value="Tscrpt_reg_LuxR_C"/>
</dbReference>
<dbReference type="NCBIfam" id="TIGR02937">
    <property type="entry name" value="sigma70-ECF"/>
    <property type="match status" value="1"/>
</dbReference>
<evidence type="ECO:0000256" key="4">
    <source>
        <dbReference type="ARBA" id="ARBA00023163"/>
    </source>
</evidence>
<organism evidence="7">
    <name type="scientific">Prevotella sp. GTC17254</name>
    <dbReference type="NCBI Taxonomy" id="3236794"/>
    <lineage>
        <taxon>Bacteria</taxon>
        <taxon>Pseudomonadati</taxon>
        <taxon>Bacteroidota</taxon>
        <taxon>Bacteroidia</taxon>
        <taxon>Bacteroidales</taxon>
        <taxon>Prevotellaceae</taxon>
        <taxon>Prevotella</taxon>
    </lineage>
</organism>
<evidence type="ECO:0000259" key="5">
    <source>
        <dbReference type="Pfam" id="PF04542"/>
    </source>
</evidence>
<gene>
    <name evidence="7" type="ORF">GTC17254_22630</name>
</gene>
<dbReference type="InterPro" id="IPR013324">
    <property type="entry name" value="RNA_pol_sigma_r3/r4-like"/>
</dbReference>
<dbReference type="InterPro" id="IPR036388">
    <property type="entry name" value="WH-like_DNA-bd_sf"/>
</dbReference>
<dbReference type="AlphaFoldDB" id="A0AB33J3Z0"/>
<dbReference type="InterPro" id="IPR039425">
    <property type="entry name" value="RNA_pol_sigma-70-like"/>
</dbReference>
<dbReference type="Pfam" id="PF08281">
    <property type="entry name" value="Sigma70_r4_2"/>
    <property type="match status" value="1"/>
</dbReference>
<evidence type="ECO:0000256" key="1">
    <source>
        <dbReference type="ARBA" id="ARBA00010641"/>
    </source>
</evidence>
<keyword evidence="4" id="KW-0804">Transcription</keyword>
<dbReference type="Pfam" id="PF04542">
    <property type="entry name" value="Sigma70_r2"/>
    <property type="match status" value="1"/>
</dbReference>
<dbReference type="PANTHER" id="PTHR43133">
    <property type="entry name" value="RNA POLYMERASE ECF-TYPE SIGMA FACTO"/>
    <property type="match status" value="1"/>
</dbReference>
<feature type="domain" description="RNA polymerase sigma factor 70 region 4 type 2" evidence="6">
    <location>
        <begin position="120"/>
        <end position="170"/>
    </location>
</feature>
<dbReference type="GO" id="GO:0016987">
    <property type="term" value="F:sigma factor activity"/>
    <property type="evidence" value="ECO:0007669"/>
    <property type="project" value="UniProtKB-KW"/>
</dbReference>
<protein>
    <submittedName>
        <fullName evidence="7">RNA polymerase sigma-70 factor</fullName>
    </submittedName>
</protein>
<evidence type="ECO:0000259" key="6">
    <source>
        <dbReference type="Pfam" id="PF08281"/>
    </source>
</evidence>
<dbReference type="InterPro" id="IPR013249">
    <property type="entry name" value="RNA_pol_sigma70_r4_t2"/>
</dbReference>
<dbReference type="NCBIfam" id="TIGR02985">
    <property type="entry name" value="Sig70_bacteroi1"/>
    <property type="match status" value="1"/>
</dbReference>
<dbReference type="GO" id="GO:0006352">
    <property type="term" value="P:DNA-templated transcription initiation"/>
    <property type="evidence" value="ECO:0007669"/>
    <property type="project" value="InterPro"/>
</dbReference>
<keyword evidence="2" id="KW-0805">Transcription regulation</keyword>
<dbReference type="InterPro" id="IPR007627">
    <property type="entry name" value="RNA_pol_sigma70_r2"/>
</dbReference>
<evidence type="ECO:0000313" key="7">
    <source>
        <dbReference type="EMBL" id="BFO74666.1"/>
    </source>
</evidence>
<keyword evidence="3" id="KW-0731">Sigma factor</keyword>
<dbReference type="SUPFAM" id="SSF88659">
    <property type="entry name" value="Sigma3 and sigma4 domains of RNA polymerase sigma factors"/>
    <property type="match status" value="1"/>
</dbReference>
<dbReference type="Gene3D" id="1.10.1740.10">
    <property type="match status" value="1"/>
</dbReference>
<dbReference type="EMBL" id="AP035786">
    <property type="protein sequence ID" value="BFO74666.1"/>
    <property type="molecule type" value="Genomic_DNA"/>
</dbReference>
<dbReference type="PRINTS" id="PR00038">
    <property type="entry name" value="HTHLUXR"/>
</dbReference>
<feature type="domain" description="RNA polymerase sigma-70 region 2" evidence="5">
    <location>
        <begin position="24"/>
        <end position="86"/>
    </location>
</feature>
<reference evidence="7" key="1">
    <citation type="submission" date="2024-07" db="EMBL/GenBank/DDBJ databases">
        <title>Complete genome sequence of Prevotella sp. YM-2024 GTC17254.</title>
        <authorList>
            <person name="Hayashi M."/>
            <person name="Muto Y."/>
            <person name="Tanaka K."/>
            <person name="Niwa H."/>
        </authorList>
    </citation>
    <scope>NUCLEOTIDE SEQUENCE</scope>
    <source>
        <strain evidence="7">GTC17254</strain>
    </source>
</reference>
<dbReference type="PANTHER" id="PTHR43133:SF46">
    <property type="entry name" value="RNA POLYMERASE SIGMA-70 FACTOR ECF SUBFAMILY"/>
    <property type="match status" value="1"/>
</dbReference>
<dbReference type="GO" id="GO:0003677">
    <property type="term" value="F:DNA binding"/>
    <property type="evidence" value="ECO:0007669"/>
    <property type="project" value="InterPro"/>
</dbReference>
<evidence type="ECO:0000256" key="3">
    <source>
        <dbReference type="ARBA" id="ARBA00023082"/>
    </source>
</evidence>
<sequence length="186" mass="21859">MNDSEDKFYIRLFTRGDSKALEILFMKYQPKLVNFITGFVKDREVARDMSQNIFMKLWQNRSQFRDISNFQAFLFTMARSTIYNYFDHELVIAKFMETQLKTPIVSDDIEEQLFATQLQQQIDDAIAKMPKQRRLVFTMSRKEGFSNTEIAAELNISKRTVENHLTAALTDIRQVIKLFIIMCAIG</sequence>
<accession>A0AB33J3Z0</accession>